<gene>
    <name evidence="2" type="ORF">US50_C0001G0027</name>
</gene>
<evidence type="ECO:0000313" key="2">
    <source>
        <dbReference type="EMBL" id="KKQ36025.1"/>
    </source>
</evidence>
<reference evidence="2 3" key="1">
    <citation type="journal article" date="2015" name="Nature">
        <title>rRNA introns, odd ribosomes, and small enigmatic genomes across a large radiation of phyla.</title>
        <authorList>
            <person name="Brown C.T."/>
            <person name="Hug L.A."/>
            <person name="Thomas B.C."/>
            <person name="Sharon I."/>
            <person name="Castelle C.J."/>
            <person name="Singh A."/>
            <person name="Wilkins M.J."/>
            <person name="Williams K.H."/>
            <person name="Banfield J.F."/>
        </authorList>
    </citation>
    <scope>NUCLEOTIDE SEQUENCE [LARGE SCALE GENOMIC DNA]</scope>
</reference>
<dbReference type="AlphaFoldDB" id="A0A0G0HBT7"/>
<accession>A0A0G0HBT7</accession>
<feature type="signal peptide" evidence="1">
    <location>
        <begin position="1"/>
        <end position="23"/>
    </location>
</feature>
<keyword evidence="1" id="KW-0732">Signal</keyword>
<sequence length="98" mass="11196">MKTTLLSKLAILFSIAFLFSLMSCDRETVSEQTKTEVENWQSFYLEVFNLTTNFQLKLNSEDTTFSQMIIVPKGLTLNQIASVFTKHLKPAARLSLRS</sequence>
<dbReference type="PROSITE" id="PS51257">
    <property type="entry name" value="PROKAR_LIPOPROTEIN"/>
    <property type="match status" value="1"/>
</dbReference>
<proteinExistence type="predicted"/>
<organism evidence="2 3">
    <name type="scientific">Candidatus Nomurabacteria bacterium GW2011_GWB1_37_5</name>
    <dbReference type="NCBI Taxonomy" id="1618742"/>
    <lineage>
        <taxon>Bacteria</taxon>
        <taxon>Candidatus Nomuraibacteriota</taxon>
    </lineage>
</organism>
<evidence type="ECO:0000313" key="3">
    <source>
        <dbReference type="Proteomes" id="UP000033876"/>
    </source>
</evidence>
<evidence type="ECO:0000256" key="1">
    <source>
        <dbReference type="SAM" id="SignalP"/>
    </source>
</evidence>
<dbReference type="Proteomes" id="UP000033876">
    <property type="component" value="Unassembled WGS sequence"/>
</dbReference>
<name>A0A0G0HBT7_9BACT</name>
<feature type="chain" id="PRO_5002532562" evidence="1">
    <location>
        <begin position="24"/>
        <end position="98"/>
    </location>
</feature>
<protein>
    <submittedName>
        <fullName evidence="2">Uncharacterized protein</fullName>
    </submittedName>
</protein>
<comment type="caution">
    <text evidence="2">The sequence shown here is derived from an EMBL/GenBank/DDBJ whole genome shotgun (WGS) entry which is preliminary data.</text>
</comment>
<dbReference type="EMBL" id="LBTF01000001">
    <property type="protein sequence ID" value="KKQ36025.1"/>
    <property type="molecule type" value="Genomic_DNA"/>
</dbReference>